<name>A0A0F9CNX1_9ZZZZ</name>
<sequence length="113" mass="12935">MLFLDEFVSCSESCYKSIDNYSILSIGILYICPVTDTNEIMKTKIKSVKGLKIGQVFNVEGVNYLVTHFPTRYSVHGKNQKPEVNEPSDIKTSLRTKTLFYQHCKTDKFISNN</sequence>
<dbReference type="AlphaFoldDB" id="A0A0F9CNX1"/>
<evidence type="ECO:0000313" key="1">
    <source>
        <dbReference type="EMBL" id="KKL50854.1"/>
    </source>
</evidence>
<proteinExistence type="predicted"/>
<reference evidence="1" key="1">
    <citation type="journal article" date="2015" name="Nature">
        <title>Complex archaea that bridge the gap between prokaryotes and eukaryotes.</title>
        <authorList>
            <person name="Spang A."/>
            <person name="Saw J.H."/>
            <person name="Jorgensen S.L."/>
            <person name="Zaremba-Niedzwiedzka K."/>
            <person name="Martijn J."/>
            <person name="Lind A.E."/>
            <person name="van Eijk R."/>
            <person name="Schleper C."/>
            <person name="Guy L."/>
            <person name="Ettema T.J."/>
        </authorList>
    </citation>
    <scope>NUCLEOTIDE SEQUENCE</scope>
</reference>
<accession>A0A0F9CNX1</accession>
<organism evidence="1">
    <name type="scientific">marine sediment metagenome</name>
    <dbReference type="NCBI Taxonomy" id="412755"/>
    <lineage>
        <taxon>unclassified sequences</taxon>
        <taxon>metagenomes</taxon>
        <taxon>ecological metagenomes</taxon>
    </lineage>
</organism>
<dbReference type="EMBL" id="LAZR01032448">
    <property type="protein sequence ID" value="KKL50854.1"/>
    <property type="molecule type" value="Genomic_DNA"/>
</dbReference>
<protein>
    <submittedName>
        <fullName evidence="1">Uncharacterized protein</fullName>
    </submittedName>
</protein>
<gene>
    <name evidence="1" type="ORF">LCGC14_2301320</name>
</gene>
<comment type="caution">
    <text evidence="1">The sequence shown here is derived from an EMBL/GenBank/DDBJ whole genome shotgun (WGS) entry which is preliminary data.</text>
</comment>